<gene>
    <name evidence="1" type="ORF">SASPL_145252</name>
</gene>
<accession>A0A8X8Z7X1</accession>
<sequence length="82" mass="8641">MNASANKESGDGSVQRQIKKVETVDFYASSGQGQDPVRHVQVVHEVHHQPAPASKTSGGILSNAAASVVSTLDSAKDTLKRK</sequence>
<reference evidence="1" key="2">
    <citation type="submission" date="2020-08" db="EMBL/GenBank/DDBJ databases">
        <title>Plant Genome Project.</title>
        <authorList>
            <person name="Zhang R.-G."/>
        </authorList>
    </citation>
    <scope>NUCLEOTIDE SEQUENCE</scope>
    <source>
        <strain evidence="1">Huo1</strain>
        <tissue evidence="1">Leaf</tissue>
    </source>
</reference>
<dbReference type="AlphaFoldDB" id="A0A8X8Z7X1"/>
<keyword evidence="2" id="KW-1185">Reference proteome</keyword>
<evidence type="ECO:0000313" key="2">
    <source>
        <dbReference type="Proteomes" id="UP000298416"/>
    </source>
</evidence>
<proteinExistence type="predicted"/>
<dbReference type="Proteomes" id="UP000298416">
    <property type="component" value="Unassembled WGS sequence"/>
</dbReference>
<dbReference type="EMBL" id="PNBA02000017">
    <property type="protein sequence ID" value="KAG6394663.1"/>
    <property type="molecule type" value="Genomic_DNA"/>
</dbReference>
<evidence type="ECO:0000313" key="1">
    <source>
        <dbReference type="EMBL" id="KAG6394663.1"/>
    </source>
</evidence>
<reference evidence="1" key="1">
    <citation type="submission" date="2018-01" db="EMBL/GenBank/DDBJ databases">
        <authorList>
            <person name="Mao J.F."/>
        </authorList>
    </citation>
    <scope>NUCLEOTIDE SEQUENCE</scope>
    <source>
        <strain evidence="1">Huo1</strain>
        <tissue evidence="1">Leaf</tissue>
    </source>
</reference>
<comment type="caution">
    <text evidence="1">The sequence shown here is derived from an EMBL/GenBank/DDBJ whole genome shotgun (WGS) entry which is preliminary data.</text>
</comment>
<name>A0A8X8Z7X1_SALSN</name>
<organism evidence="1">
    <name type="scientific">Salvia splendens</name>
    <name type="common">Scarlet sage</name>
    <dbReference type="NCBI Taxonomy" id="180675"/>
    <lineage>
        <taxon>Eukaryota</taxon>
        <taxon>Viridiplantae</taxon>
        <taxon>Streptophyta</taxon>
        <taxon>Embryophyta</taxon>
        <taxon>Tracheophyta</taxon>
        <taxon>Spermatophyta</taxon>
        <taxon>Magnoliopsida</taxon>
        <taxon>eudicotyledons</taxon>
        <taxon>Gunneridae</taxon>
        <taxon>Pentapetalae</taxon>
        <taxon>asterids</taxon>
        <taxon>lamiids</taxon>
        <taxon>Lamiales</taxon>
        <taxon>Lamiaceae</taxon>
        <taxon>Nepetoideae</taxon>
        <taxon>Mentheae</taxon>
        <taxon>Salviinae</taxon>
        <taxon>Salvia</taxon>
        <taxon>Salvia subgen. Calosphace</taxon>
        <taxon>core Calosphace</taxon>
    </lineage>
</organism>
<protein>
    <submittedName>
        <fullName evidence="1">Uncharacterized protein</fullName>
    </submittedName>
</protein>